<dbReference type="GO" id="GO:0000978">
    <property type="term" value="F:RNA polymerase II cis-regulatory region sequence-specific DNA binding"/>
    <property type="evidence" value="ECO:0007669"/>
    <property type="project" value="TreeGrafter"/>
</dbReference>
<keyword evidence="3" id="KW-0238">DNA-binding</keyword>
<keyword evidence="4" id="KW-0804">Transcription</keyword>
<dbReference type="PROSITE" id="PS50066">
    <property type="entry name" value="MADS_BOX_2"/>
    <property type="match status" value="1"/>
</dbReference>
<sequence length="314" mass="36542">MELISKEKSRNITFKKRKEGLIRKMHEFTTLCDVSACMIIYGPKQEKGGSSSINEPEIWPQNMEEIHRIIDIYKSKNKDSGNKTFGLSDFFHDRKRKIEEELAKLRKKNMESKYPTWLEFMNFLTEEKLREFSHGLRVKCDNIKSRIESMKRSRDQGLIDMSLIDFAQSRMRDSNNMSSYGMRGVELEIINQHYNTNSTLDHHQELHHQNSMMMLLMNDHHNDHCEGYGGGPTGVFKRQVYYESTSAAGRGVVDPMSICHSPRPLARYYAPPGLGPVAPYMAVAPLQLQFPVRESHIDGEEDMVQYQMKKGRYY</sequence>
<dbReference type="Pfam" id="PF00319">
    <property type="entry name" value="SRF-TF"/>
    <property type="match status" value="1"/>
</dbReference>
<dbReference type="SMART" id="SM00432">
    <property type="entry name" value="MADS"/>
    <property type="match status" value="1"/>
</dbReference>
<keyword evidence="2" id="KW-0805">Transcription regulation</keyword>
<dbReference type="Gene3D" id="3.40.1810.10">
    <property type="entry name" value="Transcription factor, MADS-box"/>
    <property type="match status" value="1"/>
</dbReference>
<organism evidence="7 8">
    <name type="scientific">Buddleja alternifolia</name>
    <dbReference type="NCBI Taxonomy" id="168488"/>
    <lineage>
        <taxon>Eukaryota</taxon>
        <taxon>Viridiplantae</taxon>
        <taxon>Streptophyta</taxon>
        <taxon>Embryophyta</taxon>
        <taxon>Tracheophyta</taxon>
        <taxon>Spermatophyta</taxon>
        <taxon>Magnoliopsida</taxon>
        <taxon>eudicotyledons</taxon>
        <taxon>Gunneridae</taxon>
        <taxon>Pentapetalae</taxon>
        <taxon>asterids</taxon>
        <taxon>lamiids</taxon>
        <taxon>Lamiales</taxon>
        <taxon>Scrophulariaceae</taxon>
        <taxon>Buddlejeae</taxon>
        <taxon>Buddleja</taxon>
    </lineage>
</organism>
<dbReference type="GO" id="GO:0045944">
    <property type="term" value="P:positive regulation of transcription by RNA polymerase II"/>
    <property type="evidence" value="ECO:0007669"/>
    <property type="project" value="InterPro"/>
</dbReference>
<evidence type="ECO:0000313" key="8">
    <source>
        <dbReference type="Proteomes" id="UP000826271"/>
    </source>
</evidence>
<evidence type="ECO:0000256" key="1">
    <source>
        <dbReference type="ARBA" id="ARBA00004123"/>
    </source>
</evidence>
<proteinExistence type="predicted"/>
<dbReference type="Proteomes" id="UP000826271">
    <property type="component" value="Unassembled WGS sequence"/>
</dbReference>
<reference evidence="7" key="1">
    <citation type="submission" date="2019-10" db="EMBL/GenBank/DDBJ databases">
        <authorList>
            <person name="Zhang R."/>
            <person name="Pan Y."/>
            <person name="Wang J."/>
            <person name="Ma R."/>
            <person name="Yu S."/>
        </authorList>
    </citation>
    <scope>NUCLEOTIDE SEQUENCE</scope>
    <source>
        <strain evidence="7">LA-IB0</strain>
        <tissue evidence="7">Leaf</tissue>
    </source>
</reference>
<dbReference type="GO" id="GO:0000981">
    <property type="term" value="F:DNA-binding transcription factor activity, RNA polymerase II-specific"/>
    <property type="evidence" value="ECO:0007669"/>
    <property type="project" value="InterPro"/>
</dbReference>
<comment type="subcellular location">
    <subcellularLocation>
        <location evidence="1">Nucleus</location>
    </subcellularLocation>
</comment>
<accession>A0AAV6WLI0</accession>
<evidence type="ECO:0000256" key="3">
    <source>
        <dbReference type="ARBA" id="ARBA00023125"/>
    </source>
</evidence>
<name>A0AAV6WLI0_9LAMI</name>
<evidence type="ECO:0000256" key="5">
    <source>
        <dbReference type="ARBA" id="ARBA00023242"/>
    </source>
</evidence>
<keyword evidence="5" id="KW-0539">Nucleus</keyword>
<keyword evidence="8" id="KW-1185">Reference proteome</keyword>
<evidence type="ECO:0000259" key="6">
    <source>
        <dbReference type="PROSITE" id="PS50066"/>
    </source>
</evidence>
<dbReference type="InterPro" id="IPR002100">
    <property type="entry name" value="TF_MADSbox"/>
</dbReference>
<dbReference type="GO" id="GO:0005634">
    <property type="term" value="C:nucleus"/>
    <property type="evidence" value="ECO:0007669"/>
    <property type="project" value="UniProtKB-SubCell"/>
</dbReference>
<dbReference type="InterPro" id="IPR036879">
    <property type="entry name" value="TF_MADSbox_sf"/>
</dbReference>
<dbReference type="PANTHER" id="PTHR11945">
    <property type="entry name" value="MADS BOX PROTEIN"/>
    <property type="match status" value="1"/>
</dbReference>
<dbReference type="CDD" id="cd00266">
    <property type="entry name" value="MADS_SRF_like"/>
    <property type="match status" value="1"/>
</dbReference>
<dbReference type="EMBL" id="WHWC01000015">
    <property type="protein sequence ID" value="KAG8368851.1"/>
    <property type="molecule type" value="Genomic_DNA"/>
</dbReference>
<dbReference type="InterPro" id="IPR033897">
    <property type="entry name" value="SRF-like_MADS-box"/>
</dbReference>
<dbReference type="GO" id="GO:0046983">
    <property type="term" value="F:protein dimerization activity"/>
    <property type="evidence" value="ECO:0007669"/>
    <property type="project" value="InterPro"/>
</dbReference>
<protein>
    <recommendedName>
        <fullName evidence="6">MADS-box domain-containing protein</fullName>
    </recommendedName>
</protein>
<dbReference type="AlphaFoldDB" id="A0AAV6WLI0"/>
<gene>
    <name evidence="7" type="ORF">BUALT_Bualt15G0089700</name>
</gene>
<evidence type="ECO:0000313" key="7">
    <source>
        <dbReference type="EMBL" id="KAG8368851.1"/>
    </source>
</evidence>
<dbReference type="PANTHER" id="PTHR11945:SF176">
    <property type="entry name" value="MADS-BOX TRANSCRIPTION FACTOR FAMILY PROTEIN"/>
    <property type="match status" value="1"/>
</dbReference>
<evidence type="ECO:0000256" key="4">
    <source>
        <dbReference type="ARBA" id="ARBA00023163"/>
    </source>
</evidence>
<feature type="domain" description="MADS-box" evidence="6">
    <location>
        <begin position="1"/>
        <end position="44"/>
    </location>
</feature>
<evidence type="ECO:0000256" key="2">
    <source>
        <dbReference type="ARBA" id="ARBA00023015"/>
    </source>
</evidence>
<comment type="caution">
    <text evidence="7">The sequence shown here is derived from an EMBL/GenBank/DDBJ whole genome shotgun (WGS) entry which is preliminary data.</text>
</comment>
<dbReference type="SUPFAM" id="SSF55455">
    <property type="entry name" value="SRF-like"/>
    <property type="match status" value="1"/>
</dbReference>